<comment type="caution">
    <text evidence="16">The sequence shown here is derived from an EMBL/GenBank/DDBJ whole genome shotgun (WGS) entry which is preliminary data.</text>
</comment>
<keyword evidence="9" id="KW-0028">Amino-acid biosynthesis</keyword>
<dbReference type="Pfam" id="PF00330">
    <property type="entry name" value="Aconitase"/>
    <property type="match status" value="1"/>
</dbReference>
<evidence type="ECO:0000259" key="15">
    <source>
        <dbReference type="Pfam" id="PF00330"/>
    </source>
</evidence>
<proteinExistence type="predicted"/>
<dbReference type="PRINTS" id="PR00415">
    <property type="entry name" value="ACONITASE"/>
</dbReference>
<evidence type="ECO:0000256" key="13">
    <source>
        <dbReference type="ARBA" id="ARBA00023239"/>
    </source>
</evidence>
<dbReference type="Proteomes" id="UP000016762">
    <property type="component" value="Unassembled WGS sequence"/>
</dbReference>
<dbReference type="InterPro" id="IPR050067">
    <property type="entry name" value="IPM_dehydratase_rel_enz"/>
</dbReference>
<evidence type="ECO:0000256" key="9">
    <source>
        <dbReference type="ARBA" id="ARBA00022605"/>
    </source>
</evidence>
<dbReference type="GO" id="GO:0046872">
    <property type="term" value="F:metal ion binding"/>
    <property type="evidence" value="ECO:0007669"/>
    <property type="project" value="UniProtKB-KW"/>
</dbReference>
<evidence type="ECO:0000256" key="12">
    <source>
        <dbReference type="ARBA" id="ARBA00023014"/>
    </source>
</evidence>
<evidence type="ECO:0000256" key="7">
    <source>
        <dbReference type="ARBA" id="ARBA00022430"/>
    </source>
</evidence>
<dbReference type="InterPro" id="IPR036008">
    <property type="entry name" value="Aconitase_4Fe-4S_dom"/>
</dbReference>
<dbReference type="InterPro" id="IPR015931">
    <property type="entry name" value="Acnase/IPM_dHydase_lsu_aba_1/3"/>
</dbReference>
<organism evidence="16 17">
    <name type="scientific">Candidatus Micropelagius thuwalensis</name>
    <dbReference type="NCBI Taxonomy" id="1397666"/>
    <lineage>
        <taxon>Bacteria</taxon>
        <taxon>Pseudomonadati</taxon>
        <taxon>Pseudomonadota</taxon>
        <taxon>Alphaproteobacteria</taxon>
        <taxon>PS1 clade</taxon>
        <taxon>Candidatus Micropelagius</taxon>
    </lineage>
</organism>
<dbReference type="InterPro" id="IPR001030">
    <property type="entry name" value="Acoase/IPM_deHydtase_lsu_aba"/>
</dbReference>
<comment type="function">
    <text evidence="3">Catalyzes the isomerization between 2-isopropylmalate and 3-isopropylmalate, via the formation of 2-isopropylmaleate.</text>
</comment>
<dbReference type="STRING" id="1397666.RS24_00336"/>
<dbReference type="AlphaFoldDB" id="U2XQK2"/>
<accession>U2XQK2</accession>
<comment type="subunit">
    <text evidence="5">Heterodimer of LeuC and LeuD.</text>
</comment>
<comment type="catalytic activity">
    <reaction evidence="1">
        <text>(2R,3S)-3-isopropylmalate = (2S)-2-isopropylmalate</text>
        <dbReference type="Rhea" id="RHEA:32287"/>
        <dbReference type="ChEBI" id="CHEBI:1178"/>
        <dbReference type="ChEBI" id="CHEBI:35121"/>
        <dbReference type="EC" id="4.2.1.33"/>
    </reaction>
</comment>
<keyword evidence="8" id="KW-0004">4Fe-4S</keyword>
<keyword evidence="17" id="KW-1185">Reference proteome</keyword>
<comment type="cofactor">
    <cofactor evidence="2">
        <name>[4Fe-4S] cluster</name>
        <dbReference type="ChEBI" id="CHEBI:49883"/>
    </cofactor>
</comment>
<gene>
    <name evidence="16" type="ORF">RS24_00336</name>
</gene>
<evidence type="ECO:0000256" key="5">
    <source>
        <dbReference type="ARBA" id="ARBA00011271"/>
    </source>
</evidence>
<sequence>MDKIWASHLIHKFEDGDDLLLIDRIFLHERTGAFALKSLETKKLSVKEPSSVFCTIDHIVDIKPGRPNLSRMPEGQGFIEAMRHSAKAHNLKLFDLDSPEQGIVHVISPELGIVQPGLSLICADSHTCTQGAFGALAWGVGTTDLEHALATKTLKLRKPKNMRINLDGKWLEGVSAKDAILAIVSKYGASHGNGFAIEFAGPATEVLCMEDRMTLCNMAVEFGAFTAIIKPDQKAISWLKNRRYSPDNDVEIENYVAALFSDKEAVFDEEINFDVTSLKPYVSWGSSVDQSAPIDSLIPQVDGSEMPALDYMTLNVGTPLLGLKIDGAFIGSCTNGRLTDLRRAAAILKGKKVAPHVKAICVPGSSRVKAEAEKEGIDKIFINAGFEWCESGCGFCFYAGGETFEKGARVISSTNRNFEGRQGPQVKTHIAAPETVAASAVLGFITSKNQKEH</sequence>
<keyword evidence="14" id="KW-0100">Branched-chain amino acid biosynthesis</keyword>
<evidence type="ECO:0000256" key="11">
    <source>
        <dbReference type="ARBA" id="ARBA00023004"/>
    </source>
</evidence>
<protein>
    <recommendedName>
        <fullName evidence="6">3-isopropylmalate dehydratase</fullName>
        <ecNumber evidence="6">4.2.1.33</ecNumber>
    </recommendedName>
</protein>
<evidence type="ECO:0000256" key="8">
    <source>
        <dbReference type="ARBA" id="ARBA00022485"/>
    </source>
</evidence>
<evidence type="ECO:0000256" key="3">
    <source>
        <dbReference type="ARBA" id="ARBA00002695"/>
    </source>
</evidence>
<dbReference type="PANTHER" id="PTHR43822">
    <property type="entry name" value="HOMOACONITASE, MITOCHONDRIAL-RELATED"/>
    <property type="match status" value="1"/>
</dbReference>
<dbReference type="Gene3D" id="3.30.499.10">
    <property type="entry name" value="Aconitase, domain 3"/>
    <property type="match status" value="2"/>
</dbReference>
<dbReference type="GO" id="GO:0051539">
    <property type="term" value="F:4 iron, 4 sulfur cluster binding"/>
    <property type="evidence" value="ECO:0007669"/>
    <property type="project" value="UniProtKB-KW"/>
</dbReference>
<evidence type="ECO:0000256" key="10">
    <source>
        <dbReference type="ARBA" id="ARBA00022723"/>
    </source>
</evidence>
<evidence type="ECO:0000256" key="2">
    <source>
        <dbReference type="ARBA" id="ARBA00001966"/>
    </source>
</evidence>
<dbReference type="EC" id="4.2.1.33" evidence="6"/>
<evidence type="ECO:0000256" key="6">
    <source>
        <dbReference type="ARBA" id="ARBA00011998"/>
    </source>
</evidence>
<evidence type="ECO:0000313" key="16">
    <source>
        <dbReference type="EMBL" id="ERL47397.1"/>
    </source>
</evidence>
<reference evidence="16 17" key="1">
    <citation type="journal article" date="2014" name="FEMS Microbiol. Ecol.">
        <title>Genomic differentiation among two strains of the PS1 clade isolated from geographically separated marine habitats.</title>
        <authorList>
            <person name="Jimenez-Infante F."/>
            <person name="Ngugi D.K."/>
            <person name="Alam I."/>
            <person name="Rashid M."/>
            <person name="Baalawi W."/>
            <person name="Kamau A.A."/>
            <person name="Bajic V.B."/>
            <person name="Stingl U."/>
        </authorList>
    </citation>
    <scope>NUCLEOTIDE SEQUENCE [LARGE SCALE GENOMIC DNA]</scope>
    <source>
        <strain evidence="16 17">RS24</strain>
    </source>
</reference>
<dbReference type="SUPFAM" id="SSF53732">
    <property type="entry name" value="Aconitase iron-sulfur domain"/>
    <property type="match status" value="1"/>
</dbReference>
<dbReference type="InterPro" id="IPR018136">
    <property type="entry name" value="Aconitase_4Fe-4S_BS"/>
</dbReference>
<keyword evidence="13" id="KW-0456">Lyase</keyword>
<evidence type="ECO:0000256" key="4">
    <source>
        <dbReference type="ARBA" id="ARBA00004729"/>
    </source>
</evidence>
<dbReference type="eggNOG" id="COG0065">
    <property type="taxonomic scope" value="Bacteria"/>
</dbReference>
<dbReference type="GO" id="GO:0009098">
    <property type="term" value="P:L-leucine biosynthetic process"/>
    <property type="evidence" value="ECO:0007669"/>
    <property type="project" value="UniProtKB-KW"/>
</dbReference>
<keyword evidence="7" id="KW-0432">Leucine biosynthesis</keyword>
<dbReference type="PROSITE" id="PS00450">
    <property type="entry name" value="ACONITASE_1"/>
    <property type="match status" value="1"/>
</dbReference>
<dbReference type="EMBL" id="AWXE01000001">
    <property type="protein sequence ID" value="ERL47397.1"/>
    <property type="molecule type" value="Genomic_DNA"/>
</dbReference>
<dbReference type="PATRIC" id="fig|1397666.3.peg.310"/>
<name>U2XQK2_9PROT</name>
<comment type="pathway">
    <text evidence="4">Amino-acid biosynthesis; L-leucine biosynthesis; L-leucine from 3-methyl-2-oxobutanoate: step 2/4.</text>
</comment>
<evidence type="ECO:0000313" key="17">
    <source>
        <dbReference type="Proteomes" id="UP000016762"/>
    </source>
</evidence>
<keyword evidence="10" id="KW-0479">Metal-binding</keyword>
<feature type="domain" description="Aconitase/3-isopropylmalate dehydratase large subunit alpha/beta/alpha" evidence="15">
    <location>
        <begin position="2"/>
        <end position="443"/>
    </location>
</feature>
<keyword evidence="11" id="KW-0408">Iron</keyword>
<dbReference type="PANTHER" id="PTHR43822:SF9">
    <property type="entry name" value="3-ISOPROPYLMALATE DEHYDRATASE"/>
    <property type="match status" value="1"/>
</dbReference>
<evidence type="ECO:0000256" key="14">
    <source>
        <dbReference type="ARBA" id="ARBA00023304"/>
    </source>
</evidence>
<dbReference type="NCBIfam" id="NF009116">
    <property type="entry name" value="PRK12466.1"/>
    <property type="match status" value="1"/>
</dbReference>
<evidence type="ECO:0000256" key="1">
    <source>
        <dbReference type="ARBA" id="ARBA00000491"/>
    </source>
</evidence>
<dbReference type="GO" id="GO:0003861">
    <property type="term" value="F:3-isopropylmalate dehydratase activity"/>
    <property type="evidence" value="ECO:0007669"/>
    <property type="project" value="UniProtKB-EC"/>
</dbReference>
<keyword evidence="12" id="KW-0411">Iron-sulfur</keyword>